<name>A0ABY5KMM2_9CELL</name>
<reference evidence="2 3" key="1">
    <citation type="submission" date="2022-07" db="EMBL/GenBank/DDBJ databases">
        <title>Novel species in genus cellulomonas.</title>
        <authorList>
            <person name="Ye L."/>
        </authorList>
    </citation>
    <scope>NUCLEOTIDE SEQUENCE [LARGE SCALE GENOMIC DNA]</scope>
    <source>
        <strain evidence="3">zg-B89</strain>
    </source>
</reference>
<keyword evidence="3" id="KW-1185">Reference proteome</keyword>
<accession>A0ABY5KMM2</accession>
<evidence type="ECO:0000313" key="3">
    <source>
        <dbReference type="Proteomes" id="UP001316384"/>
    </source>
</evidence>
<feature type="compositionally biased region" description="Pro residues" evidence="1">
    <location>
        <begin position="76"/>
        <end position="90"/>
    </location>
</feature>
<sequence>MTRRARVPESVAPATTHRSTASDAPHVTTPLDAPRAAAPDDGPRATTPPDGPRATTPDDGPRATTPDDGPRATTPPDGPRVPTPPDAPPRPDARPGVGRPLRALRHATEVGREPAPPRPPSPTGTDGGWPPATALDLVTAPSAGHRSVAARADQPRDDTVGEVVAASPGQPAASADAPAADSPADLAGLADQLWDHLEHRLRRSLLLERERRGVLPDL</sequence>
<evidence type="ECO:0000313" key="2">
    <source>
        <dbReference type="EMBL" id="UUI71019.1"/>
    </source>
</evidence>
<feature type="region of interest" description="Disordered" evidence="1">
    <location>
        <begin position="1"/>
        <end position="184"/>
    </location>
</feature>
<organism evidence="2 3">
    <name type="scientific">Cellulomonas xiejunii</name>
    <dbReference type="NCBI Taxonomy" id="2968083"/>
    <lineage>
        <taxon>Bacteria</taxon>
        <taxon>Bacillati</taxon>
        <taxon>Actinomycetota</taxon>
        <taxon>Actinomycetes</taxon>
        <taxon>Micrococcales</taxon>
        <taxon>Cellulomonadaceae</taxon>
        <taxon>Cellulomonas</taxon>
    </lineage>
</organism>
<proteinExistence type="predicted"/>
<evidence type="ECO:0000256" key="1">
    <source>
        <dbReference type="SAM" id="MobiDB-lite"/>
    </source>
</evidence>
<dbReference type="Proteomes" id="UP001316384">
    <property type="component" value="Chromosome"/>
</dbReference>
<dbReference type="EMBL" id="CP101987">
    <property type="protein sequence ID" value="UUI71019.1"/>
    <property type="molecule type" value="Genomic_DNA"/>
</dbReference>
<feature type="compositionally biased region" description="Low complexity" evidence="1">
    <location>
        <begin position="28"/>
        <end position="58"/>
    </location>
</feature>
<protein>
    <submittedName>
        <fullName evidence="2">Uncharacterized protein</fullName>
    </submittedName>
</protein>
<dbReference type="RefSeq" id="WP_227576354.1">
    <property type="nucleotide sequence ID" value="NZ_CP101987.1"/>
</dbReference>
<gene>
    <name evidence="2" type="ORF">NP048_14640</name>
</gene>
<feature type="compositionally biased region" description="Low complexity" evidence="1">
    <location>
        <begin position="165"/>
        <end position="184"/>
    </location>
</feature>